<dbReference type="EMBL" id="JABJWC010000025">
    <property type="protein sequence ID" value="NPC66831.1"/>
    <property type="molecule type" value="Genomic_DNA"/>
</dbReference>
<keyword evidence="1" id="KW-0812">Transmembrane</keyword>
<organism evidence="2 3">
    <name type="scientific">Komagataeibacter melomenusus</name>
    <dbReference type="NCBI Taxonomy" id="2766578"/>
    <lineage>
        <taxon>Bacteria</taxon>
        <taxon>Pseudomonadati</taxon>
        <taxon>Pseudomonadota</taxon>
        <taxon>Alphaproteobacteria</taxon>
        <taxon>Acetobacterales</taxon>
        <taxon>Acetobacteraceae</taxon>
        <taxon>Komagataeibacter</taxon>
    </lineage>
</organism>
<gene>
    <name evidence="2" type="ORF">HNW77_10575</name>
</gene>
<dbReference type="Proteomes" id="UP000623090">
    <property type="component" value="Unassembled WGS sequence"/>
</dbReference>
<evidence type="ECO:0000256" key="1">
    <source>
        <dbReference type="SAM" id="Phobius"/>
    </source>
</evidence>
<evidence type="ECO:0000313" key="2">
    <source>
        <dbReference type="EMBL" id="NPC66831.1"/>
    </source>
</evidence>
<proteinExistence type="predicted"/>
<dbReference type="SUPFAM" id="SSF50494">
    <property type="entry name" value="Trypsin-like serine proteases"/>
    <property type="match status" value="1"/>
</dbReference>
<protein>
    <submittedName>
        <fullName evidence="2">Trypsin-like peptidase domain-containing protein</fullName>
    </submittedName>
</protein>
<accession>A0ABX2AGU8</accession>
<sequence>MIRRFLRERWHWLPWIVIVLYYVSVAIAHRLGPFVIAYKDMAHQSGPGIVAAHSCFDGQRVPESERVALEATVYLYVALPNGQNDISGSGIILRDSRTPQGHDRILTIRHVTQHALREHGKIYVFDQFGHKLGDAKQTPATILSESRLAQEPDSGVPGVQGDNAVLLDIQPNTPAYDKISGVEVAPRLYRGIMYAWFTDPAALMPGISGAALLNEHNQVIGIAEGAGDSHPHHYTFATEVTAHNILKVFETQETGANTIQSRTFRHGSIAAFMPVAGPGVQDILHLQPTFAPPENRFNVHVFGYPEGLCIAYHGQIQISNPTRTEKMISAMHALTGL</sequence>
<comment type="caution">
    <text evidence="2">The sequence shown here is derived from an EMBL/GenBank/DDBJ whole genome shotgun (WGS) entry which is preliminary data.</text>
</comment>
<dbReference type="RefSeq" id="WP_172157467.1">
    <property type="nucleotide sequence ID" value="NZ_JABJWC010000025.1"/>
</dbReference>
<keyword evidence="3" id="KW-1185">Reference proteome</keyword>
<keyword evidence="1" id="KW-1133">Transmembrane helix</keyword>
<keyword evidence="1" id="KW-0472">Membrane</keyword>
<reference evidence="2 3" key="1">
    <citation type="journal article" date="2020" name="Microorganisms">
        <title>Description of Komagataeibacter melaceti sp. nov. and Komagataeibacter melomenusus sp. nov. Isolated from Apple Cider Vinegar.</title>
        <authorList>
            <person name="Maric L."/>
            <person name="Cleenwerck I."/>
            <person name="Accetto T."/>
            <person name="Vandamme P."/>
            <person name="Trcek J."/>
        </authorList>
    </citation>
    <scope>NUCLEOTIDE SEQUENCE [LARGE SCALE GENOMIC DNA]</scope>
    <source>
        <strain evidence="2 3">AV436</strain>
    </source>
</reference>
<evidence type="ECO:0000313" key="3">
    <source>
        <dbReference type="Proteomes" id="UP000623090"/>
    </source>
</evidence>
<feature type="transmembrane region" description="Helical" evidence="1">
    <location>
        <begin position="12"/>
        <end position="31"/>
    </location>
</feature>
<name>A0ABX2AGU8_9PROT</name>
<dbReference type="InterPro" id="IPR009003">
    <property type="entry name" value="Peptidase_S1_PA"/>
</dbReference>